<dbReference type="GO" id="GO:0003723">
    <property type="term" value="F:RNA binding"/>
    <property type="evidence" value="ECO:0007669"/>
    <property type="project" value="InterPro"/>
</dbReference>
<evidence type="ECO:0000313" key="5">
    <source>
        <dbReference type="Proteomes" id="UP000198583"/>
    </source>
</evidence>
<keyword evidence="5" id="KW-1185">Reference proteome</keyword>
<dbReference type="InterPro" id="IPR036388">
    <property type="entry name" value="WH-like_DNA-bd_sf"/>
</dbReference>
<dbReference type="Proteomes" id="UP000198583">
    <property type="component" value="Unassembled WGS sequence"/>
</dbReference>
<evidence type="ECO:0000256" key="2">
    <source>
        <dbReference type="ARBA" id="ARBA00023163"/>
    </source>
</evidence>
<name>A0A1I6FD73_9PSEU</name>
<accession>A0A1I6FD73</accession>
<feature type="domain" description="ANTAR" evidence="3">
    <location>
        <begin position="167"/>
        <end position="228"/>
    </location>
</feature>
<proteinExistence type="predicted"/>
<keyword evidence="1" id="KW-0805">Transcription regulation</keyword>
<organism evidence="4 5">
    <name type="scientific">Lentzea waywayandensis</name>
    <dbReference type="NCBI Taxonomy" id="84724"/>
    <lineage>
        <taxon>Bacteria</taxon>
        <taxon>Bacillati</taxon>
        <taxon>Actinomycetota</taxon>
        <taxon>Actinomycetes</taxon>
        <taxon>Pseudonocardiales</taxon>
        <taxon>Pseudonocardiaceae</taxon>
        <taxon>Lentzea</taxon>
    </lineage>
</organism>
<dbReference type="InterPro" id="IPR003018">
    <property type="entry name" value="GAF"/>
</dbReference>
<keyword evidence="2" id="KW-0804">Transcription</keyword>
<reference evidence="5" key="1">
    <citation type="submission" date="2016-10" db="EMBL/GenBank/DDBJ databases">
        <authorList>
            <person name="Varghese N."/>
            <person name="Submissions S."/>
        </authorList>
    </citation>
    <scope>NUCLEOTIDE SEQUENCE [LARGE SCALE GENOMIC DNA]</scope>
    <source>
        <strain evidence="5">DSM 44232</strain>
    </source>
</reference>
<dbReference type="InterPro" id="IPR005561">
    <property type="entry name" value="ANTAR"/>
</dbReference>
<dbReference type="EMBL" id="FOYL01000012">
    <property type="protein sequence ID" value="SFR27925.1"/>
    <property type="molecule type" value="Genomic_DNA"/>
</dbReference>
<dbReference type="InterPro" id="IPR029016">
    <property type="entry name" value="GAF-like_dom_sf"/>
</dbReference>
<evidence type="ECO:0000313" key="4">
    <source>
        <dbReference type="EMBL" id="SFR27925.1"/>
    </source>
</evidence>
<dbReference type="PROSITE" id="PS50921">
    <property type="entry name" value="ANTAR"/>
    <property type="match status" value="1"/>
</dbReference>
<gene>
    <name evidence="4" type="ORF">SAMN04488564_11236</name>
</gene>
<dbReference type="Gene3D" id="3.30.450.40">
    <property type="match status" value="1"/>
</dbReference>
<dbReference type="SMART" id="SM01012">
    <property type="entry name" value="ANTAR"/>
    <property type="match status" value="1"/>
</dbReference>
<sequence length="243" mass="25845">MSGERLAKVLAHLAADAAARGVATSCEAACEACVSLIGVTGAQLTLMNGTGRGESRYATNDIGAQLENLRFTLGEGPCEDSVRSGMPVLAGDLDSWDNDLRWPLYVRSAVAAGARAVFVFPLRSGAIRIGALVLHRTSPGPLTQEQILDAHVVADVILSLLLDELTMAHLEAEVLPPNGTPLSRAEVHQATGMLSVQMGVSMDEALVRLRAHAFAHDKSVVDVAREIVGRRLRLSPESRPDPR</sequence>
<dbReference type="Pfam" id="PF13185">
    <property type="entry name" value="GAF_2"/>
    <property type="match status" value="1"/>
</dbReference>
<dbReference type="STRING" id="84724.SAMN04488564_11236"/>
<dbReference type="Pfam" id="PF03861">
    <property type="entry name" value="ANTAR"/>
    <property type="match status" value="1"/>
</dbReference>
<dbReference type="SUPFAM" id="SSF55781">
    <property type="entry name" value="GAF domain-like"/>
    <property type="match status" value="1"/>
</dbReference>
<dbReference type="Gene3D" id="1.10.10.10">
    <property type="entry name" value="Winged helix-like DNA-binding domain superfamily/Winged helix DNA-binding domain"/>
    <property type="match status" value="1"/>
</dbReference>
<evidence type="ECO:0000259" key="3">
    <source>
        <dbReference type="PROSITE" id="PS50921"/>
    </source>
</evidence>
<protein>
    <submittedName>
        <fullName evidence="4">ANTAR domain-containing protein</fullName>
    </submittedName>
</protein>
<dbReference type="RefSeq" id="WP_093603496.1">
    <property type="nucleotide sequence ID" value="NZ_FOYL01000012.1"/>
</dbReference>
<dbReference type="AlphaFoldDB" id="A0A1I6FD73"/>
<evidence type="ECO:0000256" key="1">
    <source>
        <dbReference type="ARBA" id="ARBA00023015"/>
    </source>
</evidence>